<proteinExistence type="predicted"/>
<comment type="caution">
    <text evidence="1">The sequence shown here is derived from an EMBL/GenBank/DDBJ whole genome shotgun (WGS) entry which is preliminary data.</text>
</comment>
<protein>
    <submittedName>
        <fullName evidence="1">Uncharacterized protein</fullName>
    </submittedName>
</protein>
<organism evidence="1 2">
    <name type="scientific">Streblomastix strix</name>
    <dbReference type="NCBI Taxonomy" id="222440"/>
    <lineage>
        <taxon>Eukaryota</taxon>
        <taxon>Metamonada</taxon>
        <taxon>Preaxostyla</taxon>
        <taxon>Oxymonadida</taxon>
        <taxon>Streblomastigidae</taxon>
        <taxon>Streblomastix</taxon>
    </lineage>
</organism>
<evidence type="ECO:0000313" key="1">
    <source>
        <dbReference type="EMBL" id="KAA6372059.1"/>
    </source>
</evidence>
<feature type="non-terminal residue" evidence="1">
    <location>
        <position position="14"/>
    </location>
</feature>
<dbReference type="Proteomes" id="UP000324800">
    <property type="component" value="Unassembled WGS sequence"/>
</dbReference>
<accession>A0A5J4UNK6</accession>
<dbReference type="EMBL" id="SNRW01013933">
    <property type="protein sequence ID" value="KAA6372059.1"/>
    <property type="molecule type" value="Genomic_DNA"/>
</dbReference>
<gene>
    <name evidence="1" type="ORF">EZS28_032414</name>
</gene>
<evidence type="ECO:0000313" key="2">
    <source>
        <dbReference type="Proteomes" id="UP000324800"/>
    </source>
</evidence>
<sequence length="14" mass="1482">MVPALPNVVLTEAK</sequence>
<reference evidence="1 2" key="1">
    <citation type="submission" date="2019-03" db="EMBL/GenBank/DDBJ databases">
        <title>Single cell metagenomics reveals metabolic interactions within the superorganism composed of flagellate Streblomastix strix and complex community of Bacteroidetes bacteria on its surface.</title>
        <authorList>
            <person name="Treitli S.C."/>
            <person name="Kolisko M."/>
            <person name="Husnik F."/>
            <person name="Keeling P."/>
            <person name="Hampl V."/>
        </authorList>
    </citation>
    <scope>NUCLEOTIDE SEQUENCE [LARGE SCALE GENOMIC DNA]</scope>
    <source>
        <strain evidence="1">ST1C</strain>
    </source>
</reference>
<name>A0A5J4UNK6_9EUKA</name>